<dbReference type="GO" id="GO:0008758">
    <property type="term" value="F:UDP-2,3-diacylglucosamine hydrolase activity"/>
    <property type="evidence" value="ECO:0007669"/>
    <property type="project" value="TreeGrafter"/>
</dbReference>
<dbReference type="EMBL" id="CZQE01000338">
    <property type="protein sequence ID" value="CUS46094.1"/>
    <property type="molecule type" value="Genomic_DNA"/>
</dbReference>
<dbReference type="PANTHER" id="PTHR31302">
    <property type="entry name" value="TRANSMEMBRANE PROTEIN WITH METALLOPHOSPHOESTERASE DOMAIN-RELATED"/>
    <property type="match status" value="1"/>
</dbReference>
<dbReference type="PANTHER" id="PTHR31302:SF31">
    <property type="entry name" value="PHOSPHODIESTERASE YAEI"/>
    <property type="match status" value="1"/>
</dbReference>
<organism evidence="4">
    <name type="scientific">hydrothermal vent metagenome</name>
    <dbReference type="NCBI Taxonomy" id="652676"/>
    <lineage>
        <taxon>unclassified sequences</taxon>
        <taxon>metagenomes</taxon>
        <taxon>ecological metagenomes</taxon>
    </lineage>
</organism>
<dbReference type="CDD" id="cd07385">
    <property type="entry name" value="MPP_YkuE_C"/>
    <property type="match status" value="1"/>
</dbReference>
<dbReference type="InterPro" id="IPR004843">
    <property type="entry name" value="Calcineurin-like_PHP"/>
</dbReference>
<evidence type="ECO:0000256" key="1">
    <source>
        <dbReference type="ARBA" id="ARBA00022723"/>
    </source>
</evidence>
<proteinExistence type="predicted"/>
<accession>A0A160TQ23</accession>
<keyword evidence="2" id="KW-0378">Hydrolase</keyword>
<sequence>MRVPPARSRGYAETMRFLLSLLVALIVALGGVMLLAFISARADPIVRRADVALPGWPAGAAPVRVVLVSDVHIGSAAMTPDRLTRIVGQINALSPDLVVLAGDFVFGHDPAPAAEMAEMLVEPLSGLRARLGVVATLGNHDHWTQPALIRRALERAHITVLENQAVVRGPLAVGGVGDLFSHHADLRATMAAVEALPGARVMVTHSPDLASSLPPDLTLLLAGHTHCGQVVLPFLGPVSEVAQPRYRCGMVREGGRTTVVTGGLGTSGAPFRLGAPPDLWLLTLGPAAQGP</sequence>
<feature type="domain" description="Calcineurin-like phosphoesterase" evidence="3">
    <location>
        <begin position="64"/>
        <end position="227"/>
    </location>
</feature>
<protein>
    <submittedName>
        <fullName evidence="4">Putative phosphoesterase</fullName>
    </submittedName>
</protein>
<dbReference type="AlphaFoldDB" id="A0A160TQ23"/>
<dbReference type="Gene3D" id="3.60.21.10">
    <property type="match status" value="1"/>
</dbReference>
<dbReference type="InterPro" id="IPR051158">
    <property type="entry name" value="Metallophosphoesterase_sf"/>
</dbReference>
<gene>
    <name evidence="4" type="ORF">MGWOODY_Smn499</name>
</gene>
<name>A0A160TQ23_9ZZZZ</name>
<reference evidence="4" key="1">
    <citation type="submission" date="2015-10" db="EMBL/GenBank/DDBJ databases">
        <authorList>
            <person name="Gilbert D.G."/>
        </authorList>
    </citation>
    <scope>NUCLEOTIDE SEQUENCE</scope>
</reference>
<evidence type="ECO:0000259" key="3">
    <source>
        <dbReference type="Pfam" id="PF00149"/>
    </source>
</evidence>
<dbReference type="GO" id="GO:0016020">
    <property type="term" value="C:membrane"/>
    <property type="evidence" value="ECO:0007669"/>
    <property type="project" value="GOC"/>
</dbReference>
<dbReference type="Pfam" id="PF00149">
    <property type="entry name" value="Metallophos"/>
    <property type="match status" value="1"/>
</dbReference>
<evidence type="ECO:0000256" key="2">
    <source>
        <dbReference type="ARBA" id="ARBA00022801"/>
    </source>
</evidence>
<evidence type="ECO:0000313" key="4">
    <source>
        <dbReference type="EMBL" id="CUS46094.1"/>
    </source>
</evidence>
<dbReference type="GO" id="GO:0046872">
    <property type="term" value="F:metal ion binding"/>
    <property type="evidence" value="ECO:0007669"/>
    <property type="project" value="UniProtKB-KW"/>
</dbReference>
<dbReference type="GO" id="GO:0009245">
    <property type="term" value="P:lipid A biosynthetic process"/>
    <property type="evidence" value="ECO:0007669"/>
    <property type="project" value="TreeGrafter"/>
</dbReference>
<dbReference type="InterPro" id="IPR029052">
    <property type="entry name" value="Metallo-depent_PP-like"/>
</dbReference>
<dbReference type="SUPFAM" id="SSF56300">
    <property type="entry name" value="Metallo-dependent phosphatases"/>
    <property type="match status" value="1"/>
</dbReference>
<keyword evidence="1" id="KW-0479">Metal-binding</keyword>